<sequence length="275" mass="30754">MWFRLCFERLLGTPGRHVRTAPPAEIEWDAYEPFGWRAGVSVQQILELDEPVETYSEEALARLLGRLADLPRIASVEIILNDEQGRRSLLDLSVAMEHRDGWVELFTEVEDEVASSAAGQRDLLAVLHEVAQRSNPSSGSIYLLEEGYAPPLEHLLNRTDGRQMSRQVVRDYGWLTVLAEELGERLGGLPALRASGAFVQVERLAAGGFWLLATPTWDEFGWPEAQRVFEVLAPVLPPGVPRTTRQRIMVLGEAPRPWTSRNLIVSRDPAEIAGV</sequence>
<proteinExistence type="predicted"/>
<dbReference type="EMBL" id="PVZG01000001">
    <property type="protein sequence ID" value="PRY33694.1"/>
    <property type="molecule type" value="Genomic_DNA"/>
</dbReference>
<name>A0A2T0SJV8_9ACTN</name>
<keyword evidence="2" id="KW-1185">Reference proteome</keyword>
<evidence type="ECO:0000313" key="2">
    <source>
        <dbReference type="Proteomes" id="UP000239209"/>
    </source>
</evidence>
<reference evidence="1 2" key="1">
    <citation type="submission" date="2018-03" db="EMBL/GenBank/DDBJ databases">
        <title>Genomic Encyclopedia of Archaeal and Bacterial Type Strains, Phase II (KMG-II): from individual species to whole genera.</title>
        <authorList>
            <person name="Goeker M."/>
        </authorList>
    </citation>
    <scope>NUCLEOTIDE SEQUENCE [LARGE SCALE GENOMIC DNA]</scope>
    <source>
        <strain evidence="1 2">DSM 45348</strain>
    </source>
</reference>
<gene>
    <name evidence="1" type="ORF">CLV70_101857</name>
</gene>
<comment type="caution">
    <text evidence="1">The sequence shown here is derived from an EMBL/GenBank/DDBJ whole genome shotgun (WGS) entry which is preliminary data.</text>
</comment>
<accession>A0A2T0SJV8</accession>
<evidence type="ECO:0000313" key="1">
    <source>
        <dbReference type="EMBL" id="PRY33694.1"/>
    </source>
</evidence>
<dbReference type="AlphaFoldDB" id="A0A2T0SJV8"/>
<protein>
    <submittedName>
        <fullName evidence="1">Uncharacterized protein</fullName>
    </submittedName>
</protein>
<dbReference type="Proteomes" id="UP000239209">
    <property type="component" value="Unassembled WGS sequence"/>
</dbReference>
<organism evidence="1 2">
    <name type="scientific">Pseudosporangium ferrugineum</name>
    <dbReference type="NCBI Taxonomy" id="439699"/>
    <lineage>
        <taxon>Bacteria</taxon>
        <taxon>Bacillati</taxon>
        <taxon>Actinomycetota</taxon>
        <taxon>Actinomycetes</taxon>
        <taxon>Micromonosporales</taxon>
        <taxon>Micromonosporaceae</taxon>
        <taxon>Pseudosporangium</taxon>
    </lineage>
</organism>